<accession>A0ABR2NSF7</accession>
<dbReference type="EMBL" id="JBBPBN010000106">
    <property type="protein sequence ID" value="KAK8978930.1"/>
    <property type="molecule type" value="Genomic_DNA"/>
</dbReference>
<evidence type="ECO:0000313" key="2">
    <source>
        <dbReference type="EMBL" id="KAK8978930.1"/>
    </source>
</evidence>
<gene>
    <name evidence="2" type="ORF">V6N11_030976</name>
</gene>
<evidence type="ECO:0000256" key="1">
    <source>
        <dbReference type="SAM" id="MobiDB-lite"/>
    </source>
</evidence>
<comment type="caution">
    <text evidence="2">The sequence shown here is derived from an EMBL/GenBank/DDBJ whole genome shotgun (WGS) entry which is preliminary data.</text>
</comment>
<reference evidence="2 3" key="1">
    <citation type="journal article" date="2024" name="G3 (Bethesda)">
        <title>Genome assembly of Hibiscus sabdariffa L. provides insights into metabolisms of medicinal natural products.</title>
        <authorList>
            <person name="Kim T."/>
        </authorList>
    </citation>
    <scope>NUCLEOTIDE SEQUENCE [LARGE SCALE GENOMIC DNA]</scope>
    <source>
        <strain evidence="2">TK-2024</strain>
        <tissue evidence="2">Old leaves</tissue>
    </source>
</reference>
<keyword evidence="3" id="KW-1185">Reference proteome</keyword>
<proteinExistence type="predicted"/>
<evidence type="ECO:0000313" key="3">
    <source>
        <dbReference type="Proteomes" id="UP001396334"/>
    </source>
</evidence>
<name>A0ABR2NSF7_9ROSI</name>
<protein>
    <submittedName>
        <fullName evidence="2">Uncharacterized protein</fullName>
    </submittedName>
</protein>
<sequence length="134" mass="14948">MTLKQTKRCVPHSRGTASDILEGGDDVKSACPLWAGPHTCYNGNYNRKQGCKVERIRKGFLCLDCSLQLGNMKLESLVIADQHAAHPYARRGYKRSLFQRPGSDQEGKLSPYSKRSATIKPGEKKAKEKRKNGV</sequence>
<dbReference type="Proteomes" id="UP001396334">
    <property type="component" value="Unassembled WGS sequence"/>
</dbReference>
<organism evidence="2 3">
    <name type="scientific">Hibiscus sabdariffa</name>
    <name type="common">roselle</name>
    <dbReference type="NCBI Taxonomy" id="183260"/>
    <lineage>
        <taxon>Eukaryota</taxon>
        <taxon>Viridiplantae</taxon>
        <taxon>Streptophyta</taxon>
        <taxon>Embryophyta</taxon>
        <taxon>Tracheophyta</taxon>
        <taxon>Spermatophyta</taxon>
        <taxon>Magnoliopsida</taxon>
        <taxon>eudicotyledons</taxon>
        <taxon>Gunneridae</taxon>
        <taxon>Pentapetalae</taxon>
        <taxon>rosids</taxon>
        <taxon>malvids</taxon>
        <taxon>Malvales</taxon>
        <taxon>Malvaceae</taxon>
        <taxon>Malvoideae</taxon>
        <taxon>Hibiscus</taxon>
    </lineage>
</organism>
<feature type="region of interest" description="Disordered" evidence="1">
    <location>
        <begin position="92"/>
        <end position="134"/>
    </location>
</feature>